<protein>
    <submittedName>
        <fullName evidence="1">Uncharacterized protein</fullName>
    </submittedName>
</protein>
<dbReference type="EMBL" id="CABL01000001">
    <property type="protein sequence ID" value="CBH74194.1"/>
    <property type="molecule type" value="Genomic_DNA"/>
</dbReference>
<name>E6PCL0_9ZZZZ</name>
<accession>E6PCL0</accession>
<dbReference type="AlphaFoldDB" id="E6PCL0"/>
<proteinExistence type="predicted"/>
<organism evidence="1">
    <name type="scientific">mine drainage metagenome</name>
    <dbReference type="NCBI Taxonomy" id="410659"/>
    <lineage>
        <taxon>unclassified sequences</taxon>
        <taxon>metagenomes</taxon>
        <taxon>ecological metagenomes</taxon>
    </lineage>
</organism>
<comment type="caution">
    <text evidence="1">The sequence shown here is derived from an EMBL/GenBank/DDBJ whole genome shotgun (WGS) entry which is preliminary data.</text>
</comment>
<sequence>MTCRLALIWMAAVVTCAASGGYAVAKSANPMPTPPTPVHARMQSSIATSLTPNAHGQLYSPFSQFVVAYCEAWRTGRAWYSRKYSTDAGCRALLRCRIRGEDGGDLLPDDSRDRHE</sequence>
<gene>
    <name evidence="1" type="ORF">CARN1_2081</name>
</gene>
<evidence type="ECO:0000313" key="1">
    <source>
        <dbReference type="EMBL" id="CBH74194.1"/>
    </source>
</evidence>
<reference evidence="1" key="1">
    <citation type="submission" date="2009-10" db="EMBL/GenBank/DDBJ databases">
        <title>Diversity of trophic interactions inside an arsenic-rich microbial ecosystem.</title>
        <authorList>
            <person name="Bertin P.N."/>
            <person name="Heinrich-Salmeron A."/>
            <person name="Pelletier E."/>
            <person name="Goulhen-Chollet F."/>
            <person name="Arsene-Ploetze F."/>
            <person name="Gallien S."/>
            <person name="Calteau A."/>
            <person name="Vallenet D."/>
            <person name="Casiot C."/>
            <person name="Chane-Woon-Ming B."/>
            <person name="Giloteaux L."/>
            <person name="Barakat M."/>
            <person name="Bonnefoy V."/>
            <person name="Bruneel O."/>
            <person name="Chandler M."/>
            <person name="Cleiss J."/>
            <person name="Duran R."/>
            <person name="Elbaz-Poulichet F."/>
            <person name="Fonknechten N."/>
            <person name="Lauga B."/>
            <person name="Mornico D."/>
            <person name="Ortet P."/>
            <person name="Schaeffer C."/>
            <person name="Siguier P."/>
            <person name="Alexander Thil Smith A."/>
            <person name="Van Dorsselaer A."/>
            <person name="Weissenbach J."/>
            <person name="Medigue C."/>
            <person name="Le Paslier D."/>
        </authorList>
    </citation>
    <scope>NUCLEOTIDE SEQUENCE</scope>
</reference>